<reference evidence="3" key="1">
    <citation type="journal article" date="2017" name="Nature">
        <title>The sunflower genome provides insights into oil metabolism, flowering and Asterid evolution.</title>
        <authorList>
            <person name="Badouin H."/>
            <person name="Gouzy J."/>
            <person name="Grassa C.J."/>
            <person name="Murat F."/>
            <person name="Staton S.E."/>
            <person name="Cottret L."/>
            <person name="Lelandais-Briere C."/>
            <person name="Owens G.L."/>
            <person name="Carrere S."/>
            <person name="Mayjonade B."/>
            <person name="Legrand L."/>
            <person name="Gill N."/>
            <person name="Kane N.C."/>
            <person name="Bowers J.E."/>
            <person name="Hubner S."/>
            <person name="Bellec A."/>
            <person name="Berard A."/>
            <person name="Berges H."/>
            <person name="Blanchet N."/>
            <person name="Boniface M.C."/>
            <person name="Brunel D."/>
            <person name="Catrice O."/>
            <person name="Chaidir N."/>
            <person name="Claudel C."/>
            <person name="Donnadieu C."/>
            <person name="Faraut T."/>
            <person name="Fievet G."/>
            <person name="Helmstetter N."/>
            <person name="King M."/>
            <person name="Knapp S.J."/>
            <person name="Lai Z."/>
            <person name="Le Paslier M.C."/>
            <person name="Lippi Y."/>
            <person name="Lorenzon L."/>
            <person name="Mandel J.R."/>
            <person name="Marage G."/>
            <person name="Marchand G."/>
            <person name="Marquand E."/>
            <person name="Bret-Mestries E."/>
            <person name="Morien E."/>
            <person name="Nambeesan S."/>
            <person name="Nguyen T."/>
            <person name="Pegot-Espagnet P."/>
            <person name="Pouilly N."/>
            <person name="Raftis F."/>
            <person name="Sallet E."/>
            <person name="Schiex T."/>
            <person name="Thomas J."/>
            <person name="Vandecasteele C."/>
            <person name="Vares D."/>
            <person name="Vear F."/>
            <person name="Vautrin S."/>
            <person name="Crespi M."/>
            <person name="Mangin B."/>
            <person name="Burke J.M."/>
            <person name="Salse J."/>
            <person name="Munos S."/>
            <person name="Vincourt P."/>
            <person name="Rieseberg L.H."/>
            <person name="Langlade N.B."/>
        </authorList>
    </citation>
    <scope>NUCLEOTIDE SEQUENCE [LARGE SCALE GENOMIC DNA]</scope>
    <source>
        <strain evidence="3">cv. SF193</strain>
    </source>
</reference>
<dbReference type="InParanoid" id="A0A251U2Y3"/>
<organism evidence="2 3">
    <name type="scientific">Helianthus annuus</name>
    <name type="common">Common sunflower</name>
    <dbReference type="NCBI Taxonomy" id="4232"/>
    <lineage>
        <taxon>Eukaryota</taxon>
        <taxon>Viridiplantae</taxon>
        <taxon>Streptophyta</taxon>
        <taxon>Embryophyta</taxon>
        <taxon>Tracheophyta</taxon>
        <taxon>Spermatophyta</taxon>
        <taxon>Magnoliopsida</taxon>
        <taxon>eudicotyledons</taxon>
        <taxon>Gunneridae</taxon>
        <taxon>Pentapetalae</taxon>
        <taxon>asterids</taxon>
        <taxon>campanulids</taxon>
        <taxon>Asterales</taxon>
        <taxon>Asteraceae</taxon>
        <taxon>Asteroideae</taxon>
        <taxon>Heliantheae alliance</taxon>
        <taxon>Heliantheae</taxon>
        <taxon>Helianthus</taxon>
    </lineage>
</organism>
<evidence type="ECO:0000313" key="3">
    <source>
        <dbReference type="Proteomes" id="UP000215914"/>
    </source>
</evidence>
<evidence type="ECO:0000313" key="2">
    <source>
        <dbReference type="EMBL" id="OTG17363.1"/>
    </source>
</evidence>
<name>A0A251U2Y3_HELAN</name>
<sequence length="95" mass="11138">MRIAALRRSSDLVKGVRLVSLLLFFVFWTFCRDFGMGGWYQTVFMCYVFVCYDAWLWLDDAVLASRNHCFHSDLFDEKVPCVVDTLSMEILSVYT</sequence>
<dbReference type="Proteomes" id="UP000215914">
    <property type="component" value="Chromosome 8"/>
</dbReference>
<dbReference type="EMBL" id="CM007897">
    <property type="protein sequence ID" value="OTG17363.1"/>
    <property type="molecule type" value="Genomic_DNA"/>
</dbReference>
<keyword evidence="1" id="KW-0812">Transmembrane</keyword>
<proteinExistence type="predicted"/>
<evidence type="ECO:0000256" key="1">
    <source>
        <dbReference type="SAM" id="Phobius"/>
    </source>
</evidence>
<gene>
    <name evidence="2" type="ORF">HannXRQ_Chr08g0211161</name>
</gene>
<accession>A0A251U2Y3</accession>
<dbReference type="AlphaFoldDB" id="A0A251U2Y3"/>
<protein>
    <submittedName>
        <fullName evidence="2">Uncharacterized protein</fullName>
    </submittedName>
</protein>
<keyword evidence="1" id="KW-0472">Membrane</keyword>
<keyword evidence="1" id="KW-1133">Transmembrane helix</keyword>
<keyword evidence="3" id="KW-1185">Reference proteome</keyword>
<feature type="transmembrane region" description="Helical" evidence="1">
    <location>
        <begin position="12"/>
        <end position="30"/>
    </location>
</feature>
<feature type="transmembrane region" description="Helical" evidence="1">
    <location>
        <begin position="36"/>
        <end position="58"/>
    </location>
</feature>